<dbReference type="AlphaFoldDB" id="A0AAE1CSD8"/>
<evidence type="ECO:0000313" key="2">
    <source>
        <dbReference type="Proteomes" id="UP001283361"/>
    </source>
</evidence>
<accession>A0AAE1CSD8</accession>
<gene>
    <name evidence="1" type="ORF">RRG08_055904</name>
</gene>
<name>A0AAE1CSD8_9GAST</name>
<dbReference type="Proteomes" id="UP001283361">
    <property type="component" value="Unassembled WGS sequence"/>
</dbReference>
<protein>
    <submittedName>
        <fullName evidence="1">Uncharacterized protein</fullName>
    </submittedName>
</protein>
<keyword evidence="2" id="KW-1185">Reference proteome</keyword>
<organism evidence="1 2">
    <name type="scientific">Elysia crispata</name>
    <name type="common">lettuce slug</name>
    <dbReference type="NCBI Taxonomy" id="231223"/>
    <lineage>
        <taxon>Eukaryota</taxon>
        <taxon>Metazoa</taxon>
        <taxon>Spiralia</taxon>
        <taxon>Lophotrochozoa</taxon>
        <taxon>Mollusca</taxon>
        <taxon>Gastropoda</taxon>
        <taxon>Heterobranchia</taxon>
        <taxon>Euthyneura</taxon>
        <taxon>Panpulmonata</taxon>
        <taxon>Sacoglossa</taxon>
        <taxon>Placobranchoidea</taxon>
        <taxon>Plakobranchidae</taxon>
        <taxon>Elysia</taxon>
    </lineage>
</organism>
<reference evidence="1" key="1">
    <citation type="journal article" date="2023" name="G3 (Bethesda)">
        <title>A reference genome for the long-term kleptoplast-retaining sea slug Elysia crispata morphotype clarki.</title>
        <authorList>
            <person name="Eastman K.E."/>
            <person name="Pendleton A.L."/>
            <person name="Shaikh M.A."/>
            <person name="Suttiyut T."/>
            <person name="Ogas R."/>
            <person name="Tomko P."/>
            <person name="Gavelis G."/>
            <person name="Widhalm J.R."/>
            <person name="Wisecaver J.H."/>
        </authorList>
    </citation>
    <scope>NUCLEOTIDE SEQUENCE</scope>
    <source>
        <strain evidence="1">ECLA1</strain>
    </source>
</reference>
<comment type="caution">
    <text evidence="1">The sequence shown here is derived from an EMBL/GenBank/DDBJ whole genome shotgun (WGS) entry which is preliminary data.</text>
</comment>
<dbReference type="EMBL" id="JAWDGP010006973">
    <property type="protein sequence ID" value="KAK3732321.1"/>
    <property type="molecule type" value="Genomic_DNA"/>
</dbReference>
<evidence type="ECO:0000313" key="1">
    <source>
        <dbReference type="EMBL" id="KAK3732321.1"/>
    </source>
</evidence>
<proteinExistence type="predicted"/>
<sequence>MGQRRLRPRLTVAVISGHSGGRCDSRLQPFKCHAVSLSQARQSGAGLGWAGLGQSPWHDSTMVAGTKELYYPGRDSSGGPGWRD</sequence>